<evidence type="ECO:0000256" key="3">
    <source>
        <dbReference type="ARBA" id="ARBA00022842"/>
    </source>
</evidence>
<comment type="cofactor">
    <cofactor evidence="1">
        <name>Mg(2+)</name>
        <dbReference type="ChEBI" id="CHEBI:18420"/>
    </cofactor>
</comment>
<dbReference type="InterPro" id="IPR005630">
    <property type="entry name" value="Terpene_synthase_metal-bd"/>
</dbReference>
<keyword evidence="6" id="KW-1185">Reference proteome</keyword>
<dbReference type="InterPro" id="IPR050148">
    <property type="entry name" value="Terpene_synthase-like"/>
</dbReference>
<reference evidence="6" key="1">
    <citation type="journal article" date="2020" name="Nat. Commun.">
        <title>Genome assembly of wild tea tree DASZ reveals pedigree and selection history of tea varieties.</title>
        <authorList>
            <person name="Zhang W."/>
            <person name="Zhang Y."/>
            <person name="Qiu H."/>
            <person name="Guo Y."/>
            <person name="Wan H."/>
            <person name="Zhang X."/>
            <person name="Scossa F."/>
            <person name="Alseekh S."/>
            <person name="Zhang Q."/>
            <person name="Wang P."/>
            <person name="Xu L."/>
            <person name="Schmidt M.H."/>
            <person name="Jia X."/>
            <person name="Li D."/>
            <person name="Zhu A."/>
            <person name="Guo F."/>
            <person name="Chen W."/>
            <person name="Ni D."/>
            <person name="Usadel B."/>
            <person name="Fernie A.R."/>
            <person name="Wen W."/>
        </authorList>
    </citation>
    <scope>NUCLEOTIDE SEQUENCE [LARGE SCALE GENOMIC DNA]</scope>
    <source>
        <strain evidence="6">cv. G240</strain>
    </source>
</reference>
<feature type="domain" description="Terpene synthase metal-binding" evidence="4">
    <location>
        <begin position="38"/>
        <end position="96"/>
    </location>
</feature>
<comment type="caution">
    <text evidence="5">The sequence shown here is derived from an EMBL/GenBank/DDBJ whole genome shotgun (WGS) entry which is preliminary data.</text>
</comment>
<sequence length="100" mass="11843">MPRLEAREAYARRVDANHVLLDFNMVQSIHLRELQDMSRITESFFCSIGMVFEPQFSNFRKGMTKVIVLITIIDDIYDIYGSLKELEQFTETVERFVFKL</sequence>
<dbReference type="InterPro" id="IPR008949">
    <property type="entry name" value="Isoprenoid_synthase_dom_sf"/>
</dbReference>
<protein>
    <recommendedName>
        <fullName evidence="4">Terpene synthase metal-binding domain-containing protein</fullName>
    </recommendedName>
</protein>
<evidence type="ECO:0000256" key="2">
    <source>
        <dbReference type="ARBA" id="ARBA00022723"/>
    </source>
</evidence>
<dbReference type="SUPFAM" id="SSF48576">
    <property type="entry name" value="Terpenoid synthases"/>
    <property type="match status" value="1"/>
</dbReference>
<evidence type="ECO:0000313" key="5">
    <source>
        <dbReference type="EMBL" id="KAF5948429.1"/>
    </source>
</evidence>
<dbReference type="Proteomes" id="UP000593564">
    <property type="component" value="Unassembled WGS sequence"/>
</dbReference>
<organism evidence="5 6">
    <name type="scientific">Camellia sinensis</name>
    <name type="common">Tea plant</name>
    <name type="synonym">Thea sinensis</name>
    <dbReference type="NCBI Taxonomy" id="4442"/>
    <lineage>
        <taxon>Eukaryota</taxon>
        <taxon>Viridiplantae</taxon>
        <taxon>Streptophyta</taxon>
        <taxon>Embryophyta</taxon>
        <taxon>Tracheophyta</taxon>
        <taxon>Spermatophyta</taxon>
        <taxon>Magnoliopsida</taxon>
        <taxon>eudicotyledons</taxon>
        <taxon>Gunneridae</taxon>
        <taxon>Pentapetalae</taxon>
        <taxon>asterids</taxon>
        <taxon>Ericales</taxon>
        <taxon>Theaceae</taxon>
        <taxon>Camellia</taxon>
    </lineage>
</organism>
<keyword evidence="2" id="KW-0479">Metal-binding</keyword>
<dbReference type="GO" id="GO:0016114">
    <property type="term" value="P:terpenoid biosynthetic process"/>
    <property type="evidence" value="ECO:0007669"/>
    <property type="project" value="InterPro"/>
</dbReference>
<dbReference type="AlphaFoldDB" id="A0A7J7H6C2"/>
<evidence type="ECO:0000256" key="1">
    <source>
        <dbReference type="ARBA" id="ARBA00001946"/>
    </source>
</evidence>
<keyword evidence="3" id="KW-0460">Magnesium</keyword>
<reference evidence="5 6" key="2">
    <citation type="submission" date="2020-07" db="EMBL/GenBank/DDBJ databases">
        <title>Genome assembly of wild tea tree DASZ reveals pedigree and selection history of tea varieties.</title>
        <authorList>
            <person name="Zhang W."/>
        </authorList>
    </citation>
    <scope>NUCLEOTIDE SEQUENCE [LARGE SCALE GENOMIC DNA]</scope>
    <source>
        <strain evidence="6">cv. G240</strain>
        <tissue evidence="5">Leaf</tissue>
    </source>
</reference>
<gene>
    <name evidence="5" type="ORF">HYC85_014386</name>
</gene>
<name>A0A7J7H6C2_CAMSI</name>
<dbReference type="PANTHER" id="PTHR31225:SF252">
    <property type="entry name" value="TERPENE SYNTHASE 12-RELATED"/>
    <property type="match status" value="1"/>
</dbReference>
<dbReference type="GO" id="GO:0010333">
    <property type="term" value="F:terpene synthase activity"/>
    <property type="evidence" value="ECO:0007669"/>
    <property type="project" value="InterPro"/>
</dbReference>
<dbReference type="EMBL" id="JACBKZ010000006">
    <property type="protein sequence ID" value="KAF5948429.1"/>
    <property type="molecule type" value="Genomic_DNA"/>
</dbReference>
<evidence type="ECO:0000259" key="4">
    <source>
        <dbReference type="Pfam" id="PF03936"/>
    </source>
</evidence>
<evidence type="ECO:0000313" key="6">
    <source>
        <dbReference type="Proteomes" id="UP000593564"/>
    </source>
</evidence>
<accession>A0A7J7H6C2</accession>
<proteinExistence type="predicted"/>
<dbReference type="GO" id="GO:0000287">
    <property type="term" value="F:magnesium ion binding"/>
    <property type="evidence" value="ECO:0007669"/>
    <property type="project" value="InterPro"/>
</dbReference>
<dbReference type="Pfam" id="PF03936">
    <property type="entry name" value="Terpene_synth_C"/>
    <property type="match status" value="1"/>
</dbReference>
<dbReference type="Gene3D" id="1.10.600.10">
    <property type="entry name" value="Farnesyl Diphosphate Synthase"/>
    <property type="match status" value="1"/>
</dbReference>
<dbReference type="PANTHER" id="PTHR31225">
    <property type="entry name" value="OS04G0344100 PROTEIN-RELATED"/>
    <property type="match status" value="1"/>
</dbReference>